<comment type="caution">
    <text evidence="1">The sequence shown here is derived from an EMBL/GenBank/DDBJ whole genome shotgun (WGS) entry which is preliminary data.</text>
</comment>
<sequence>MPPEEVHTDEEAYMDEEELPICNVKHYEEVLEVKLSAWGGMISMQSATHVLNQRSFTGSVSLLSIALPVVCEHFVTENYDLVTSCAHLHRYMDKFTIDRHITECKSDEKQQEGFIKLVVLCLQQEGFKTACVFEDDHCWFNRAWTPPEISDGMLIAEMTYQKDSTVNERFMTEEVKRRMDDQLTSLHQSWSSLTNCLHSCASKDQLSASSFSSFSNLQSLAMSPINAETLCVQVEERLNDTCISLDHYGEGTYHKAGTVFIRVSHHCVDETNVPMRSSNMRYIKKHTSVSVPNVFAYDPDTDGQVDGMDANSIWETLTSEQNHKLFLAIGDQYLRVDLNAAPDPNKCDNTPIILDHPDFSMQNIIVRSDDPMVIAGIID</sequence>
<gene>
    <name evidence="1" type="ORF">EDD18DRAFT_1112514</name>
</gene>
<protein>
    <submittedName>
        <fullName evidence="1">Uncharacterized protein</fullName>
    </submittedName>
</protein>
<organism evidence="1 2">
    <name type="scientific">Armillaria luteobubalina</name>
    <dbReference type="NCBI Taxonomy" id="153913"/>
    <lineage>
        <taxon>Eukaryota</taxon>
        <taxon>Fungi</taxon>
        <taxon>Dikarya</taxon>
        <taxon>Basidiomycota</taxon>
        <taxon>Agaricomycotina</taxon>
        <taxon>Agaricomycetes</taxon>
        <taxon>Agaricomycetidae</taxon>
        <taxon>Agaricales</taxon>
        <taxon>Marasmiineae</taxon>
        <taxon>Physalacriaceae</taxon>
        <taxon>Armillaria</taxon>
    </lineage>
</organism>
<evidence type="ECO:0000313" key="2">
    <source>
        <dbReference type="Proteomes" id="UP001175228"/>
    </source>
</evidence>
<proteinExistence type="predicted"/>
<keyword evidence="2" id="KW-1185">Reference proteome</keyword>
<dbReference type="Proteomes" id="UP001175228">
    <property type="component" value="Unassembled WGS sequence"/>
</dbReference>
<dbReference type="AlphaFoldDB" id="A0AA39UHK3"/>
<name>A0AA39UHK3_9AGAR</name>
<accession>A0AA39UHK3</accession>
<evidence type="ECO:0000313" key="1">
    <source>
        <dbReference type="EMBL" id="KAK0482879.1"/>
    </source>
</evidence>
<dbReference type="EMBL" id="JAUEPU010000064">
    <property type="protein sequence ID" value="KAK0482879.1"/>
    <property type="molecule type" value="Genomic_DNA"/>
</dbReference>
<reference evidence="1" key="1">
    <citation type="submission" date="2023-06" db="EMBL/GenBank/DDBJ databases">
        <authorList>
            <consortium name="Lawrence Berkeley National Laboratory"/>
            <person name="Ahrendt S."/>
            <person name="Sahu N."/>
            <person name="Indic B."/>
            <person name="Wong-Bajracharya J."/>
            <person name="Merenyi Z."/>
            <person name="Ke H.-M."/>
            <person name="Monk M."/>
            <person name="Kocsube S."/>
            <person name="Drula E."/>
            <person name="Lipzen A."/>
            <person name="Balint B."/>
            <person name="Henrissat B."/>
            <person name="Andreopoulos B."/>
            <person name="Martin F.M."/>
            <person name="Harder C.B."/>
            <person name="Rigling D."/>
            <person name="Ford K.L."/>
            <person name="Foster G.D."/>
            <person name="Pangilinan J."/>
            <person name="Papanicolaou A."/>
            <person name="Barry K."/>
            <person name="LaButti K."/>
            <person name="Viragh M."/>
            <person name="Koriabine M."/>
            <person name="Yan M."/>
            <person name="Riley R."/>
            <person name="Champramary S."/>
            <person name="Plett K.L."/>
            <person name="Tsai I.J."/>
            <person name="Slot J."/>
            <person name="Sipos G."/>
            <person name="Plett J."/>
            <person name="Nagy L.G."/>
            <person name="Grigoriev I.V."/>
        </authorList>
    </citation>
    <scope>NUCLEOTIDE SEQUENCE</scope>
    <source>
        <strain evidence="1">HWK02</strain>
    </source>
</reference>